<dbReference type="InterPro" id="IPR012340">
    <property type="entry name" value="NA-bd_OB-fold"/>
</dbReference>
<dbReference type="PROSITE" id="PS50160">
    <property type="entry name" value="DNA_LIGASE_A3"/>
    <property type="match status" value="1"/>
</dbReference>
<dbReference type="InterPro" id="IPR016059">
    <property type="entry name" value="DNA_ligase_ATP-dep_CS"/>
</dbReference>
<reference evidence="18 19" key="1">
    <citation type="journal article" date="2015" name="Nature">
        <title>rRNA introns, odd ribosomes, and small enigmatic genomes across a large radiation of phyla.</title>
        <authorList>
            <person name="Brown C.T."/>
            <person name="Hug L.A."/>
            <person name="Thomas B.C."/>
            <person name="Sharon I."/>
            <person name="Castelle C.J."/>
            <person name="Singh A."/>
            <person name="Wilkins M.J."/>
            <person name="Williams K.H."/>
            <person name="Banfield J.F."/>
        </authorList>
    </citation>
    <scope>NUCLEOTIDE SEQUENCE [LARGE SCALE GENOMIC DNA]</scope>
</reference>
<dbReference type="Pfam" id="PF04675">
    <property type="entry name" value="DNA_ligase_A_N"/>
    <property type="match status" value="1"/>
</dbReference>
<evidence type="ECO:0000256" key="15">
    <source>
        <dbReference type="RuleBase" id="RU000617"/>
    </source>
</evidence>
<accession>A0A0G1D5F1</accession>
<dbReference type="GO" id="GO:0003677">
    <property type="term" value="F:DNA binding"/>
    <property type="evidence" value="ECO:0007669"/>
    <property type="project" value="InterPro"/>
</dbReference>
<evidence type="ECO:0000256" key="3">
    <source>
        <dbReference type="ARBA" id="ARBA00022618"/>
    </source>
</evidence>
<keyword evidence="7 14" id="KW-0227">DNA damage</keyword>
<evidence type="ECO:0000256" key="13">
    <source>
        <dbReference type="ARBA" id="ARBA00034003"/>
    </source>
</evidence>
<evidence type="ECO:0000256" key="16">
    <source>
        <dbReference type="RuleBase" id="RU004196"/>
    </source>
</evidence>
<name>A0A0G1D5F1_9BACT</name>
<comment type="caution">
    <text evidence="18">The sequence shown here is derived from an EMBL/GenBank/DDBJ whole genome shotgun (WGS) entry which is preliminary data.</text>
</comment>
<dbReference type="InterPro" id="IPR000977">
    <property type="entry name" value="DNA_ligase_ATP-dep"/>
</dbReference>
<dbReference type="SUPFAM" id="SSF56091">
    <property type="entry name" value="DNA ligase/mRNA capping enzyme, catalytic domain"/>
    <property type="match status" value="1"/>
</dbReference>
<dbReference type="Gene3D" id="3.30.470.30">
    <property type="entry name" value="DNA ligase/mRNA capping enzyme"/>
    <property type="match status" value="1"/>
</dbReference>
<dbReference type="InterPro" id="IPR012308">
    <property type="entry name" value="DNA_ligase_ATP-dep_N"/>
</dbReference>
<dbReference type="Pfam" id="PF04679">
    <property type="entry name" value="DNA_ligase_A_C"/>
    <property type="match status" value="1"/>
</dbReference>
<evidence type="ECO:0000259" key="17">
    <source>
        <dbReference type="PROSITE" id="PS50160"/>
    </source>
</evidence>
<dbReference type="Gene3D" id="2.40.50.140">
    <property type="entry name" value="Nucleic acid-binding proteins"/>
    <property type="match status" value="1"/>
</dbReference>
<keyword evidence="9 14" id="KW-0460">Magnesium</keyword>
<comment type="cofactor">
    <cofactor evidence="14">
        <name>Mg(2+)</name>
        <dbReference type="ChEBI" id="CHEBI:18420"/>
    </cofactor>
</comment>
<dbReference type="PANTHER" id="PTHR45674">
    <property type="entry name" value="DNA LIGASE 1/3 FAMILY MEMBER"/>
    <property type="match status" value="1"/>
</dbReference>
<keyword evidence="12 14" id="KW-0131">Cell cycle</keyword>
<keyword evidence="6 14" id="KW-0547">Nucleotide-binding</keyword>
<feature type="domain" description="ATP-dependent DNA ligase family profile" evidence="17">
    <location>
        <begin position="326"/>
        <end position="450"/>
    </location>
</feature>
<dbReference type="GO" id="GO:0006310">
    <property type="term" value="P:DNA recombination"/>
    <property type="evidence" value="ECO:0007669"/>
    <property type="project" value="UniProtKB-UniRule"/>
</dbReference>
<dbReference type="SUPFAM" id="SSF50249">
    <property type="entry name" value="Nucleic acid-binding proteins"/>
    <property type="match status" value="1"/>
</dbReference>
<keyword evidence="4 14" id="KW-0235">DNA replication</keyword>
<dbReference type="NCBIfam" id="TIGR00574">
    <property type="entry name" value="dnl1"/>
    <property type="match status" value="1"/>
</dbReference>
<evidence type="ECO:0000256" key="8">
    <source>
        <dbReference type="ARBA" id="ARBA00022840"/>
    </source>
</evidence>
<protein>
    <recommendedName>
        <fullName evidence="14">Probable DNA ligase</fullName>
        <ecNumber evidence="14">6.5.1.1</ecNumber>
    </recommendedName>
    <alternativeName>
        <fullName evidence="14">Polydeoxyribonucleotide synthase [ATP]</fullName>
    </alternativeName>
</protein>
<proteinExistence type="inferred from homology"/>
<dbReference type="GO" id="GO:0046872">
    <property type="term" value="F:metal ion binding"/>
    <property type="evidence" value="ECO:0007669"/>
    <property type="project" value="UniProtKB-KW"/>
</dbReference>
<dbReference type="SUPFAM" id="SSF117018">
    <property type="entry name" value="ATP-dependent DNA ligase DNA-binding domain"/>
    <property type="match status" value="1"/>
</dbReference>
<evidence type="ECO:0000256" key="9">
    <source>
        <dbReference type="ARBA" id="ARBA00022842"/>
    </source>
</evidence>
<sequence>MLFNEFAGYLERLEKISSRLEITDVLAELIEKMTPEETDKGVYLTLGHLGPDFDNKEFNMAVKMVLRSVAAGSGLSAQETEKIYKKKGDLGLLVEDLDFKKDTLIKYSIGEVFDRLMIIADEGGGGSQERKVARLTELLMTTSPLERKFLARMVLGKLRLGFSEKTIFDALSTLSSGGKTLRKELDNAFQIYPDPGFITKTVKAKGMPGLKNIHVKTGVPVVPALCQRLNNYKEIIDKMGLVAVERKYDGTRVQIHFNRLRNEIKTYTRNLEESSPMFPELFAMKDWIKADEVILDSEAVGYDRKTNRVLPFQITITRKRKHDVAETAKSIPLRFYVFDILNLNGKSLIEKTYSERRKILTEVVKKNEVIVPDEYVKSQDPEELQKLHDEFLNDGFEGAVMKKWDGEYLPGRQGWNWVKIKEAEGASGKLADTLDLVVLGYYLGRGKRAGFGIGAFLVGLKKGESWVSIAKIGTGLTDEEFKDLKKNLDEHEVKEKPKTYQVSGMLIPDVWVEPSTVVEVAADEITRSPNHAGGLALRFPRLVRFRNDKGPKDSTTWREVEEIAKLSTI</sequence>
<feature type="binding site" evidence="14">
    <location>
        <position position="298"/>
    </location>
    <ligand>
        <name>ATP</name>
        <dbReference type="ChEBI" id="CHEBI:30616"/>
    </ligand>
</feature>
<dbReference type="PROSITE" id="PS00697">
    <property type="entry name" value="DNA_LIGASE_A1"/>
    <property type="match status" value="1"/>
</dbReference>
<dbReference type="GO" id="GO:0051301">
    <property type="term" value="P:cell division"/>
    <property type="evidence" value="ECO:0007669"/>
    <property type="project" value="UniProtKB-KW"/>
</dbReference>
<evidence type="ECO:0000256" key="2">
    <source>
        <dbReference type="ARBA" id="ARBA00022598"/>
    </source>
</evidence>
<gene>
    <name evidence="14" type="primary">lig</name>
    <name evidence="18" type="ORF">UV68_C0031G0004</name>
</gene>
<feature type="active site" description="N6-AMP-lysine intermediate" evidence="14">
    <location>
        <position position="247"/>
    </location>
</feature>
<evidence type="ECO:0000256" key="14">
    <source>
        <dbReference type="HAMAP-Rule" id="MF_00407"/>
    </source>
</evidence>
<dbReference type="GO" id="GO:0006273">
    <property type="term" value="P:lagging strand elongation"/>
    <property type="evidence" value="ECO:0007669"/>
    <property type="project" value="TreeGrafter"/>
</dbReference>
<evidence type="ECO:0000313" key="19">
    <source>
        <dbReference type="Proteomes" id="UP000033980"/>
    </source>
</evidence>
<dbReference type="Pfam" id="PF01068">
    <property type="entry name" value="DNA_ligase_A_M"/>
    <property type="match status" value="1"/>
</dbReference>
<evidence type="ECO:0000256" key="12">
    <source>
        <dbReference type="ARBA" id="ARBA00023306"/>
    </source>
</evidence>
<dbReference type="Proteomes" id="UP000033980">
    <property type="component" value="Unassembled WGS sequence"/>
</dbReference>
<dbReference type="InterPro" id="IPR050191">
    <property type="entry name" value="ATP-dep_DNA_ligase"/>
</dbReference>
<keyword evidence="2 14" id="KW-0436">Ligase</keyword>
<comment type="similarity">
    <text evidence="1 14 16">Belongs to the ATP-dependent DNA ligase family.</text>
</comment>
<dbReference type="InterPro" id="IPR022865">
    <property type="entry name" value="DNA_ligae_ATP-dep_bac/arc"/>
</dbReference>
<evidence type="ECO:0000313" key="18">
    <source>
        <dbReference type="EMBL" id="KKS92944.1"/>
    </source>
</evidence>
<keyword evidence="10 14" id="KW-0233">DNA recombination</keyword>
<evidence type="ECO:0000256" key="1">
    <source>
        <dbReference type="ARBA" id="ARBA00007572"/>
    </source>
</evidence>
<dbReference type="InterPro" id="IPR036599">
    <property type="entry name" value="DNA_ligase_N_sf"/>
</dbReference>
<dbReference type="Gene3D" id="1.10.3260.10">
    <property type="entry name" value="DNA ligase, ATP-dependent, N-terminal domain"/>
    <property type="match status" value="1"/>
</dbReference>
<dbReference type="GO" id="GO:0005524">
    <property type="term" value="F:ATP binding"/>
    <property type="evidence" value="ECO:0007669"/>
    <property type="project" value="UniProtKB-UniRule"/>
</dbReference>
<evidence type="ECO:0000256" key="6">
    <source>
        <dbReference type="ARBA" id="ARBA00022741"/>
    </source>
</evidence>
<dbReference type="PANTHER" id="PTHR45674:SF4">
    <property type="entry name" value="DNA LIGASE 1"/>
    <property type="match status" value="1"/>
</dbReference>
<dbReference type="GO" id="GO:0071897">
    <property type="term" value="P:DNA biosynthetic process"/>
    <property type="evidence" value="ECO:0007669"/>
    <property type="project" value="InterPro"/>
</dbReference>
<evidence type="ECO:0000256" key="4">
    <source>
        <dbReference type="ARBA" id="ARBA00022705"/>
    </source>
</evidence>
<comment type="function">
    <text evidence="14">DNA ligase that seals nicks in double-stranded DNA during DNA replication, DNA recombination and DNA repair.</text>
</comment>
<keyword evidence="8 14" id="KW-0067">ATP-binding</keyword>
<keyword evidence="11 14" id="KW-0234">DNA repair</keyword>
<feature type="binding site" evidence="14">
    <location>
        <position position="245"/>
    </location>
    <ligand>
        <name>ATP</name>
        <dbReference type="ChEBI" id="CHEBI:30616"/>
    </ligand>
</feature>
<dbReference type="EC" id="6.5.1.1" evidence="14"/>
<comment type="caution">
    <text evidence="14">Lacks conserved residue(s) required for the propagation of feature annotation.</text>
</comment>
<dbReference type="InterPro" id="IPR012310">
    <property type="entry name" value="DNA_ligase_ATP-dep_cent"/>
</dbReference>
<feature type="binding site" evidence="14">
    <location>
        <position position="252"/>
    </location>
    <ligand>
        <name>ATP</name>
        <dbReference type="ChEBI" id="CHEBI:30616"/>
    </ligand>
</feature>
<dbReference type="EMBL" id="LCFK01000031">
    <property type="protein sequence ID" value="KKS92944.1"/>
    <property type="molecule type" value="Genomic_DNA"/>
</dbReference>
<feature type="binding site" evidence="14">
    <location>
        <position position="338"/>
    </location>
    <ligand>
        <name>ATP</name>
        <dbReference type="ChEBI" id="CHEBI:30616"/>
    </ligand>
</feature>
<dbReference type="HAMAP" id="MF_00407">
    <property type="entry name" value="DNA_ligase"/>
    <property type="match status" value="1"/>
</dbReference>
<dbReference type="GO" id="GO:0003910">
    <property type="term" value="F:DNA ligase (ATP) activity"/>
    <property type="evidence" value="ECO:0007669"/>
    <property type="project" value="UniProtKB-UniRule"/>
</dbReference>
<organism evidence="18 19">
    <name type="scientific">Candidatus Collierbacteria bacterium GW2011_GWC2_43_12</name>
    <dbReference type="NCBI Taxonomy" id="1618390"/>
    <lineage>
        <taxon>Bacteria</taxon>
        <taxon>Candidatus Collieribacteriota</taxon>
    </lineage>
</organism>
<keyword evidence="3 14" id="KW-0132">Cell division</keyword>
<dbReference type="AlphaFoldDB" id="A0A0G1D5F1"/>
<dbReference type="InterPro" id="IPR012309">
    <property type="entry name" value="DNA_ligase_ATP-dep_C"/>
</dbReference>
<evidence type="ECO:0000256" key="5">
    <source>
        <dbReference type="ARBA" id="ARBA00022723"/>
    </source>
</evidence>
<evidence type="ECO:0000256" key="10">
    <source>
        <dbReference type="ARBA" id="ARBA00023172"/>
    </source>
</evidence>
<keyword evidence="5 14" id="KW-0479">Metal-binding</keyword>
<evidence type="ECO:0000256" key="7">
    <source>
        <dbReference type="ARBA" id="ARBA00022763"/>
    </source>
</evidence>
<feature type="binding site" evidence="14">
    <location>
        <position position="419"/>
    </location>
    <ligand>
        <name>ATP</name>
        <dbReference type="ChEBI" id="CHEBI:30616"/>
    </ligand>
</feature>
<comment type="catalytic activity">
    <reaction evidence="13 14 15">
        <text>ATP + (deoxyribonucleotide)n-3'-hydroxyl + 5'-phospho-(deoxyribonucleotide)m = (deoxyribonucleotide)n+m + AMP + diphosphate.</text>
        <dbReference type="EC" id="6.5.1.1"/>
    </reaction>
</comment>
<feature type="binding site" evidence="14">
    <location>
        <position position="269"/>
    </location>
    <ligand>
        <name>ATP</name>
        <dbReference type="ChEBI" id="CHEBI:30616"/>
    </ligand>
</feature>
<evidence type="ECO:0000256" key="11">
    <source>
        <dbReference type="ARBA" id="ARBA00023204"/>
    </source>
</evidence>
<dbReference type="GO" id="GO:0006281">
    <property type="term" value="P:DNA repair"/>
    <property type="evidence" value="ECO:0007669"/>
    <property type="project" value="UniProtKB-UniRule"/>
</dbReference>